<dbReference type="Proteomes" id="UP000007494">
    <property type="component" value="Chromosome X"/>
</dbReference>
<sequence length="1609" mass="170948">MRRASDGARVPPQEGAWAASCRFEDSNETPRLAQPNAACDRSASAVAELERPFLFPCAAAPGGASPVVHGHSSLASSSDRSFSTAQRSVLGRSSPQSARAFPHAPEGVLDFSAADAAHLLTPPGGRAPGEGGPRFPLAGPNGVSPASEASLFGSGAGPAVPVAPSLLSPSFARRVLAEQRRQRQSQLSLGQVYAHLYTPGASARPSPSRRLPPVPHSSLRPVSLLSSTSGGSVASSGRSQHAPHVLGRRSSPSPALGWRAVRRSRRRLGPSSTASLPSLGSRPRTPSSGVSSVHGFSSVSPATDRDFPRYVDDSSVSLPVSLTQPAVLPSRTGPDARCDPYRRAFTPAGSPGHPLSLSSTDRVVQAFQHQAAAQLAAATVRFPASRTPSFSQAAGVSGGAVLPPSGAASLNRTAPSATHSGEEEPHEEAQDASVCPAGAGGEIWDGAPSDVSGVAASTVGEGAHEQTTDLAESAPGAVKTPEGVDAGQGPVALASRWLRKLVQGRRDASTSSGERDLPERADASKRQLPLSARAEAVSDFVPHRSCSSTSPLDPSVSHRTNGRGDARDELQRGGVWHHHVPPAKRFLTSNEAGMGMHALGYFDARADSEAWFARASTDARACRSGQERLLSVQKRRRSLDDSDYALDPWIGVPRDEESEAVAASDDRQDSDTARETGRGRLDDLSPRWSEECRGAMAIQQRERLLSPAFVRHFTSEEVAQSLEELVRIYADDDICSDAAEEGAADGLLREEREEAHAGERNLASSVASSQASFDSSNSPSTAQNRIPSSIGDGNVSRLRGSPAASAVETSQVDSEPKTAQGAAGRGESPDANAEKAEPAGTSFALSGAAQTPPAESRVEGSSRALVGVGPSQGEGKIGSAGTPAGELSEAPKHAETTRRKDISQTERGGLLFAFNASVLGHREKLESFVFLLNVLRQLKAVLSSYRQPVCGPDSGRLAFATAPTPEFLSALSLGHLDFRLHNAKVKHEGKMAASRFWREQAALSASALSEAQTHAGWSGMWRLLPRDARLALGRAVERARCLDTETQELARTYLCLQNGDRYAEPSGVFLSPSREAQRQAVSSSDPPECCAGEPARKSKWARKNREGARVEREFFRVNRLGDGTELWRVVERAEATPSKGRSLSVEEETEGRTGVSWSSLLGYGVHGEEELKGWQLAIQTLFQQPDDSCGNRGLAADTGVAVKPHTLALVEEVEKELGGPFRSEPSVLTEDFLEILSSLFPGQTPRIECIDMLAAMLNTMDFVSLGVTEESSIGPSHPTANCSSEASETGNPALRQPLVHCVDAVHVADGILDWRSPRMQTVVLQLVQDAGLHFQRLWNRMTAASADDAPGEPAAEAYFLIPLYGHFTAYLLVFKLERLQGSKTSTQRPNSCSARGDECRCTYQVLDCVAAATGADEETQGCRAADAEALAALISTMLWTKGSLRFLKKVPEPGTLEEKVMMSVLPSRSRSCIPSMNVVLPNGSSARGVDEPGVGDLGQDARAKVALLADTGKFTPDCCGVILLFSIEAFYSGHRAGLLKPAAVSALRFLYARRILEVFVLRRSLFHSCALPVFRAAERACNVRKPIMYFDAPSPPATLRPTLYLGTGA</sequence>
<feature type="compositionally biased region" description="Polar residues" evidence="1">
    <location>
        <begin position="408"/>
        <end position="419"/>
    </location>
</feature>
<evidence type="ECO:0000313" key="3">
    <source>
        <dbReference type="EMBL" id="CEL69155.1"/>
    </source>
</evidence>
<feature type="region of interest" description="Disordered" evidence="1">
    <location>
        <begin position="198"/>
        <end position="306"/>
    </location>
</feature>
<feature type="region of interest" description="Disordered" evidence="1">
    <location>
        <begin position="122"/>
        <end position="150"/>
    </location>
</feature>
<dbReference type="GeneID" id="13442376"/>
<evidence type="ECO:0000313" key="2">
    <source>
        <dbReference type="EMBL" id="CBZ54445.1"/>
    </source>
</evidence>
<dbReference type="EMBL" id="FR823391">
    <property type="protein sequence ID" value="CBZ54445.1"/>
    <property type="molecule type" value="Genomic_DNA"/>
</dbReference>
<dbReference type="eggNOG" id="ENOG502QZWY">
    <property type="taxonomic scope" value="Eukaryota"/>
</dbReference>
<accession>F0VK44</accession>
<organism evidence="2 4">
    <name type="scientific">Neospora caninum (strain Liverpool)</name>
    <dbReference type="NCBI Taxonomy" id="572307"/>
    <lineage>
        <taxon>Eukaryota</taxon>
        <taxon>Sar</taxon>
        <taxon>Alveolata</taxon>
        <taxon>Apicomplexa</taxon>
        <taxon>Conoidasida</taxon>
        <taxon>Coccidia</taxon>
        <taxon>Eucoccidiorida</taxon>
        <taxon>Eimeriorina</taxon>
        <taxon>Sarcocystidae</taxon>
        <taxon>Neospora</taxon>
    </lineage>
</organism>
<reference evidence="4" key="3">
    <citation type="journal article" date="2012" name="PLoS Pathog.">
        <title>Comparative genomics of the apicomplexan parasites Toxoplasma gondii and Neospora caninum: Coccidia differing in host range and transmission strategy.</title>
        <authorList>
            <person name="Reid A.J."/>
            <person name="Vermont S.J."/>
            <person name="Cotton J.A."/>
            <person name="Harris D."/>
            <person name="Hill-Cawthorne G.A."/>
            <person name="Konen-Waisman S."/>
            <person name="Latham S.M."/>
            <person name="Mourier T."/>
            <person name="Norton R."/>
            <person name="Quail M.A."/>
            <person name="Sanders M."/>
            <person name="Shanmugam D."/>
            <person name="Sohal A."/>
            <person name="Wasmuth J.D."/>
            <person name="Brunk B."/>
            <person name="Grigg M.E."/>
            <person name="Howard J.C."/>
            <person name="Parkinson J."/>
            <person name="Roos D.S."/>
            <person name="Trees A.J."/>
            <person name="Berriman M."/>
            <person name="Pain A."/>
            <person name="Wastling J.M."/>
        </authorList>
    </citation>
    <scope>NUCLEOTIDE SEQUENCE [LARGE SCALE GENOMIC DNA]</scope>
    <source>
        <strain evidence="4">Liverpool</strain>
    </source>
</reference>
<dbReference type="OrthoDB" id="330999at2759"/>
<feature type="compositionally biased region" description="Low complexity" evidence="1">
    <location>
        <begin position="763"/>
        <end position="780"/>
    </location>
</feature>
<dbReference type="InParanoid" id="F0VK44"/>
<feature type="compositionally biased region" description="Basic and acidic residues" evidence="1">
    <location>
        <begin position="889"/>
        <end position="902"/>
    </location>
</feature>
<feature type="region of interest" description="Disordered" evidence="1">
    <location>
        <begin position="648"/>
        <end position="685"/>
    </location>
</feature>
<feature type="compositionally biased region" description="Low complexity" evidence="1">
    <location>
        <begin position="216"/>
        <end position="239"/>
    </location>
</feature>
<dbReference type="VEuPathDB" id="ToxoDB:NCLIV_048740"/>
<feature type="compositionally biased region" description="Basic and acidic residues" evidence="1">
    <location>
        <begin position="504"/>
        <end position="525"/>
    </location>
</feature>
<proteinExistence type="predicted"/>
<evidence type="ECO:0000256" key="1">
    <source>
        <dbReference type="SAM" id="MobiDB-lite"/>
    </source>
</evidence>
<dbReference type="OMA" id="LISTMLW"/>
<evidence type="ECO:0000313" key="4">
    <source>
        <dbReference type="Proteomes" id="UP000007494"/>
    </source>
</evidence>
<feature type="region of interest" description="Disordered" evidence="1">
    <location>
        <begin position="405"/>
        <end position="433"/>
    </location>
</feature>
<feature type="compositionally biased region" description="Low complexity" evidence="1">
    <location>
        <begin position="72"/>
        <end position="88"/>
    </location>
</feature>
<feature type="region of interest" description="Disordered" evidence="1">
    <location>
        <begin position="753"/>
        <end position="902"/>
    </location>
</feature>
<reference evidence="2" key="1">
    <citation type="submission" date="2011-02" db="EMBL/GenBank/DDBJ databases">
        <authorList>
            <person name="Aslett M."/>
        </authorList>
    </citation>
    <scope>NUCLEOTIDE SEQUENCE</scope>
    <source>
        <strain evidence="2">Liverpool</strain>
    </source>
</reference>
<reference evidence="2" key="2">
    <citation type="submission" date="2011-03" db="EMBL/GenBank/DDBJ databases">
        <title>Comparative genomics and transcriptomics of Neospora caninum and Toxoplasma gondii.</title>
        <authorList>
            <person name="Reid A.J."/>
            <person name="Sohal A."/>
            <person name="Harris D."/>
            <person name="Quail M."/>
            <person name="Sanders M."/>
            <person name="Berriman M."/>
            <person name="Wastling J.M."/>
            <person name="Pain A."/>
        </authorList>
    </citation>
    <scope>NUCLEOTIDE SEQUENCE</scope>
    <source>
        <strain evidence="2">Liverpool</strain>
    </source>
</reference>
<feature type="region of interest" description="Disordered" evidence="1">
    <location>
        <begin position="452"/>
        <end position="487"/>
    </location>
</feature>
<feature type="region of interest" description="Disordered" evidence="1">
    <location>
        <begin position="66"/>
        <end position="100"/>
    </location>
</feature>
<feature type="compositionally biased region" description="Basic and acidic residues" evidence="1">
    <location>
        <begin position="420"/>
        <end position="429"/>
    </location>
</feature>
<reference evidence="3" key="4">
    <citation type="journal article" date="2015" name="PLoS ONE">
        <title>Comprehensive Evaluation of Toxoplasma gondii VEG and Neospora caninum LIV Genomes with Tachyzoite Stage Transcriptome and Proteome Defines Novel Transcript Features.</title>
        <authorList>
            <person name="Ramaprasad A."/>
            <person name="Mourier T."/>
            <person name="Naeem R."/>
            <person name="Malas T.B."/>
            <person name="Moussa E."/>
            <person name="Panigrahi A."/>
            <person name="Vermont S.J."/>
            <person name="Otto T.D."/>
            <person name="Wastling J."/>
            <person name="Pain A."/>
        </authorList>
    </citation>
    <scope>NUCLEOTIDE SEQUENCE</scope>
    <source>
        <strain evidence="3">Liverpool</strain>
    </source>
</reference>
<dbReference type="RefSeq" id="XP_003884475.1">
    <property type="nucleotide sequence ID" value="XM_003884426.1"/>
</dbReference>
<keyword evidence="4" id="KW-1185">Reference proteome</keyword>
<name>F0VK44_NEOCL</name>
<protein>
    <submittedName>
        <fullName evidence="2">Uncharacterized protein</fullName>
    </submittedName>
</protein>
<dbReference type="EMBL" id="LN714485">
    <property type="protein sequence ID" value="CEL69155.1"/>
    <property type="molecule type" value="Genomic_DNA"/>
</dbReference>
<feature type="region of interest" description="Disordered" evidence="1">
    <location>
        <begin position="504"/>
        <end position="568"/>
    </location>
</feature>
<feature type="compositionally biased region" description="Low complexity" evidence="1">
    <location>
        <begin position="287"/>
        <end position="300"/>
    </location>
</feature>
<gene>
    <name evidence="3" type="ORF">BN1204_048740</name>
    <name evidence="2" type="ORF">NCLIV_048740</name>
</gene>
<feature type="compositionally biased region" description="Basic and acidic residues" evidence="1">
    <location>
        <begin position="664"/>
        <end position="685"/>
    </location>
</feature>